<feature type="transmembrane region" description="Helical" evidence="2">
    <location>
        <begin position="305"/>
        <end position="326"/>
    </location>
</feature>
<dbReference type="RefSeq" id="WP_133753299.1">
    <property type="nucleotide sequence ID" value="NZ_SOAW01000001.1"/>
</dbReference>
<comment type="caution">
    <text evidence="3">The sequence shown here is derived from an EMBL/GenBank/DDBJ whole genome shotgun (WGS) entry which is preliminary data.</text>
</comment>
<feature type="transmembrane region" description="Helical" evidence="2">
    <location>
        <begin position="117"/>
        <end position="139"/>
    </location>
</feature>
<keyword evidence="2" id="KW-1133">Transmembrane helix</keyword>
<feature type="compositionally biased region" description="Polar residues" evidence="1">
    <location>
        <begin position="433"/>
        <end position="455"/>
    </location>
</feature>
<reference evidence="3 4" key="1">
    <citation type="submission" date="2019-03" db="EMBL/GenBank/DDBJ databases">
        <title>Genomic Encyclopedia of Archaeal and Bacterial Type Strains, Phase II (KMG-II): from individual species to whole genera.</title>
        <authorList>
            <person name="Goeker M."/>
        </authorList>
    </citation>
    <scope>NUCLEOTIDE SEQUENCE [LARGE SCALE GENOMIC DNA]</scope>
    <source>
        <strain evidence="3 4">DSM 24323</strain>
    </source>
</reference>
<feature type="transmembrane region" description="Helical" evidence="2">
    <location>
        <begin position="12"/>
        <end position="33"/>
    </location>
</feature>
<dbReference type="AlphaFoldDB" id="A0A4R7J5Q8"/>
<keyword evidence="2" id="KW-0812">Transmembrane</keyword>
<feature type="transmembrane region" description="Helical" evidence="2">
    <location>
        <begin position="249"/>
        <end position="272"/>
    </location>
</feature>
<organism evidence="3 4">
    <name type="scientific">Naumannella halotolerans</name>
    <dbReference type="NCBI Taxonomy" id="993414"/>
    <lineage>
        <taxon>Bacteria</taxon>
        <taxon>Bacillati</taxon>
        <taxon>Actinomycetota</taxon>
        <taxon>Actinomycetes</taxon>
        <taxon>Propionibacteriales</taxon>
        <taxon>Propionibacteriaceae</taxon>
        <taxon>Naumannella</taxon>
    </lineage>
</organism>
<dbReference type="EMBL" id="SOAW01000001">
    <property type="protein sequence ID" value="TDT32691.1"/>
    <property type="molecule type" value="Genomic_DNA"/>
</dbReference>
<feature type="transmembrane region" description="Helical" evidence="2">
    <location>
        <begin position="338"/>
        <end position="359"/>
    </location>
</feature>
<feature type="compositionally biased region" description="Low complexity" evidence="1">
    <location>
        <begin position="495"/>
        <end position="504"/>
    </location>
</feature>
<feature type="compositionally biased region" description="Low complexity" evidence="1">
    <location>
        <begin position="422"/>
        <end position="431"/>
    </location>
</feature>
<evidence type="ECO:0000256" key="1">
    <source>
        <dbReference type="SAM" id="MobiDB-lite"/>
    </source>
</evidence>
<sequence length="868" mass="89099">MNWRAVLGGAALTAGVTIGIAFGLSLIIGLLASGAVDEFDSAMDLGVSIGPELVVGTTLAQIFGAPLELAVSLFGEFSGELRLRPVTLTLLVAICCVLAAVIGRNRGFGTAQVLPRVIQSIVAGGFAAIALPLIVTLCINSSTGTGFSIGLLPAAFQAFLLVGICHFVGTTLGSAPPASGTLPRIRRDANRPRLLGEVGVLALAYLAAGAVITVGLIIRMIIGGSDGMSSIDPTGSIGSDSESAGSVRAGLLIIALACSYAVNGLVAMLAVAQLSSVQWTTGFFGVSTGQGSGSFGVLGSESSGWIWLGTLVLLLTLALASLRIGLRRPPSERSSWARAWQLPVLWAAIWLVLQLISSARLTIGGDLTMGGSSAEGDGGVHLGPATFTFLVAGLWALAVEVGARFLPTLAYGVAPGLASALAGRSASAPPGSNHPNAPTQSTTHTGWTADTSTGPDESAEIDHQMSQFGVTDHPVGPAPGATPQPGAAEPPPGTALPGPAGNLPDGHTSQPDPAGPPVPAMSPQARRTAKLVLGLGGALVAVVVLAAVVVAVINSTRTPEAAAEQYVQLIADGNAEAANALVPPDVPDAERGLLTDEVLAAATRIDNVRARPATSLGDDDSHSVLIDYGLGGRSEQASLTVIADGKDFGLFDRWRVITPLTGYLMVVSPGTASVDGVDVDVILPDSDYTVPGSVAYPGIYTVDPGPVEYYDPPEPQQGVVLPMTEGHDDPVEEVVQFSYTPNQQLVDAVNAEVGDWLEECLRTGEDRDSQATYSSNCTYGGNSVPGYYYPEGEPEWTVDSPPSMALSPEDSTGSFFSGEATVSVSYVQSSFSGDETVEETITVSIDAIVQPAQGDVDVRVNNVIWTPN</sequence>
<feature type="transmembrane region" description="Helical" evidence="2">
    <location>
        <begin position="194"/>
        <end position="218"/>
    </location>
</feature>
<feature type="transmembrane region" description="Helical" evidence="2">
    <location>
        <begin position="151"/>
        <end position="174"/>
    </location>
</feature>
<name>A0A4R7J5Q8_9ACTN</name>
<evidence type="ECO:0000313" key="4">
    <source>
        <dbReference type="Proteomes" id="UP000295371"/>
    </source>
</evidence>
<feature type="transmembrane region" description="Helical" evidence="2">
    <location>
        <begin position="86"/>
        <end position="105"/>
    </location>
</feature>
<keyword evidence="2" id="KW-0472">Membrane</keyword>
<evidence type="ECO:0000256" key="2">
    <source>
        <dbReference type="SAM" id="Phobius"/>
    </source>
</evidence>
<feature type="region of interest" description="Disordered" evidence="1">
    <location>
        <begin position="422"/>
        <end position="523"/>
    </location>
</feature>
<accession>A0A4R7J5Q8</accession>
<feature type="transmembrane region" description="Helical" evidence="2">
    <location>
        <begin position="53"/>
        <end position="74"/>
    </location>
</feature>
<feature type="transmembrane region" description="Helical" evidence="2">
    <location>
        <begin position="379"/>
        <end position="399"/>
    </location>
</feature>
<protein>
    <submittedName>
        <fullName evidence="3">Uncharacterized protein</fullName>
    </submittedName>
</protein>
<dbReference type="Proteomes" id="UP000295371">
    <property type="component" value="Unassembled WGS sequence"/>
</dbReference>
<gene>
    <name evidence="3" type="ORF">CLV29_0275</name>
</gene>
<proteinExistence type="predicted"/>
<evidence type="ECO:0000313" key="3">
    <source>
        <dbReference type="EMBL" id="TDT32691.1"/>
    </source>
</evidence>
<dbReference type="OrthoDB" id="3807879at2"/>
<feature type="compositionally biased region" description="Pro residues" evidence="1">
    <location>
        <begin position="476"/>
        <end position="494"/>
    </location>
</feature>
<keyword evidence="4" id="KW-1185">Reference proteome</keyword>
<feature type="transmembrane region" description="Helical" evidence="2">
    <location>
        <begin position="531"/>
        <end position="553"/>
    </location>
</feature>